<proteinExistence type="predicted"/>
<evidence type="ECO:0000313" key="2">
    <source>
        <dbReference type="EMBL" id="KKL93736.1"/>
    </source>
</evidence>
<evidence type="ECO:0000256" key="1">
    <source>
        <dbReference type="SAM" id="MobiDB-lite"/>
    </source>
</evidence>
<dbReference type="AlphaFoldDB" id="A0A0F9GSW6"/>
<accession>A0A0F9GSW6</accession>
<reference evidence="2" key="1">
    <citation type="journal article" date="2015" name="Nature">
        <title>Complex archaea that bridge the gap between prokaryotes and eukaryotes.</title>
        <authorList>
            <person name="Spang A."/>
            <person name="Saw J.H."/>
            <person name="Jorgensen S.L."/>
            <person name="Zaremba-Niedzwiedzka K."/>
            <person name="Martijn J."/>
            <person name="Lind A.E."/>
            <person name="van Eijk R."/>
            <person name="Schleper C."/>
            <person name="Guy L."/>
            <person name="Ettema T.J."/>
        </authorList>
    </citation>
    <scope>NUCLEOTIDE SEQUENCE</scope>
</reference>
<name>A0A0F9GSW6_9ZZZZ</name>
<protein>
    <submittedName>
        <fullName evidence="2">Uncharacterized protein</fullName>
    </submittedName>
</protein>
<organism evidence="2">
    <name type="scientific">marine sediment metagenome</name>
    <dbReference type="NCBI Taxonomy" id="412755"/>
    <lineage>
        <taxon>unclassified sequences</taxon>
        <taxon>metagenomes</taxon>
        <taxon>ecological metagenomes</taxon>
    </lineage>
</organism>
<gene>
    <name evidence="2" type="ORF">LCGC14_1871690</name>
</gene>
<feature type="region of interest" description="Disordered" evidence="1">
    <location>
        <begin position="44"/>
        <end position="65"/>
    </location>
</feature>
<comment type="caution">
    <text evidence="2">The sequence shown here is derived from an EMBL/GenBank/DDBJ whole genome shotgun (WGS) entry which is preliminary data.</text>
</comment>
<dbReference type="EMBL" id="LAZR01019108">
    <property type="protein sequence ID" value="KKL93736.1"/>
    <property type="molecule type" value="Genomic_DNA"/>
</dbReference>
<sequence length="65" mass="7437">MAAKKITLEFKINTCKICENADQRALRQHLPHCQIENPRNRNGHCTEFVTTKSKRSGRAKVEVSV</sequence>